<feature type="compositionally biased region" description="Basic and acidic residues" evidence="2">
    <location>
        <begin position="124"/>
        <end position="135"/>
    </location>
</feature>
<feature type="region of interest" description="Disordered" evidence="2">
    <location>
        <begin position="124"/>
        <end position="187"/>
    </location>
</feature>
<dbReference type="PROSITE" id="PS50157">
    <property type="entry name" value="ZINC_FINGER_C2H2_2"/>
    <property type="match status" value="2"/>
</dbReference>
<keyword evidence="1" id="KW-0863">Zinc-finger</keyword>
<dbReference type="GO" id="GO:0008270">
    <property type="term" value="F:zinc ion binding"/>
    <property type="evidence" value="ECO:0007669"/>
    <property type="project" value="UniProtKB-KW"/>
</dbReference>
<organism evidence="4 5">
    <name type="scientific">Hemibagrus wyckioides</name>
    <dbReference type="NCBI Taxonomy" id="337641"/>
    <lineage>
        <taxon>Eukaryota</taxon>
        <taxon>Metazoa</taxon>
        <taxon>Chordata</taxon>
        <taxon>Craniata</taxon>
        <taxon>Vertebrata</taxon>
        <taxon>Euteleostomi</taxon>
        <taxon>Actinopterygii</taxon>
        <taxon>Neopterygii</taxon>
        <taxon>Teleostei</taxon>
        <taxon>Ostariophysi</taxon>
        <taxon>Siluriformes</taxon>
        <taxon>Bagridae</taxon>
        <taxon>Hemibagrus</taxon>
    </lineage>
</organism>
<dbReference type="Proteomes" id="UP000824219">
    <property type="component" value="Linkage Group LG01"/>
</dbReference>
<evidence type="ECO:0000256" key="1">
    <source>
        <dbReference type="PROSITE-ProRule" id="PRU00042"/>
    </source>
</evidence>
<dbReference type="AlphaFoldDB" id="A0A9D3P6V4"/>
<dbReference type="OrthoDB" id="6359816at2759"/>
<feature type="region of interest" description="Disordered" evidence="2">
    <location>
        <begin position="1"/>
        <end position="67"/>
    </location>
</feature>
<keyword evidence="5" id="KW-1185">Reference proteome</keyword>
<feature type="domain" description="C2H2-type" evidence="3">
    <location>
        <begin position="72"/>
        <end position="94"/>
    </location>
</feature>
<gene>
    <name evidence="4" type="ORF">KOW79_000389</name>
</gene>
<name>A0A9D3P6V4_9TELE</name>
<dbReference type="InterPro" id="IPR036236">
    <property type="entry name" value="Znf_C2H2_sf"/>
</dbReference>
<evidence type="ECO:0000259" key="3">
    <source>
        <dbReference type="PROSITE" id="PS50157"/>
    </source>
</evidence>
<evidence type="ECO:0000313" key="5">
    <source>
        <dbReference type="Proteomes" id="UP000824219"/>
    </source>
</evidence>
<evidence type="ECO:0000256" key="2">
    <source>
        <dbReference type="SAM" id="MobiDB-lite"/>
    </source>
</evidence>
<sequence>MYHSSDIKPKADSEKLDHENETATHESPKTQTSNESDYEGQDNEDQQSPKPPDKEESPDTQETSLVKPRMTYKCKDCGRVFRLLSVFQRHGRYHRINPSRVLLSCPRCPCRFTFRSALERHLENHDKEGSEKHGQEASPTEAEANSEYVENEDDLSGERRRGARKQHLSSERRENHKRQHYKHQDDSAEADAEALNIYSMFFILVNCSPSTDDLWMFKSPD</sequence>
<accession>A0A9D3P6V4</accession>
<dbReference type="SUPFAM" id="SSF57667">
    <property type="entry name" value="beta-beta-alpha zinc fingers"/>
    <property type="match status" value="1"/>
</dbReference>
<keyword evidence="1" id="KW-0862">Zinc</keyword>
<feature type="compositionally biased region" description="Basic and acidic residues" evidence="2">
    <location>
        <begin position="1"/>
        <end position="28"/>
    </location>
</feature>
<dbReference type="SMART" id="SM00355">
    <property type="entry name" value="ZnF_C2H2"/>
    <property type="match status" value="2"/>
</dbReference>
<dbReference type="EMBL" id="JAHKSW010000001">
    <property type="protein sequence ID" value="KAG7335696.1"/>
    <property type="molecule type" value="Genomic_DNA"/>
</dbReference>
<comment type="caution">
    <text evidence="4">The sequence shown here is derived from an EMBL/GenBank/DDBJ whole genome shotgun (WGS) entry which is preliminary data.</text>
</comment>
<dbReference type="PROSITE" id="PS00028">
    <property type="entry name" value="ZINC_FINGER_C2H2_1"/>
    <property type="match status" value="2"/>
</dbReference>
<keyword evidence="1" id="KW-0479">Metal-binding</keyword>
<feature type="compositionally biased region" description="Acidic residues" evidence="2">
    <location>
        <begin position="36"/>
        <end position="45"/>
    </location>
</feature>
<protein>
    <recommendedName>
        <fullName evidence="3">C2H2-type domain-containing protein</fullName>
    </recommendedName>
</protein>
<feature type="domain" description="C2H2-type" evidence="3">
    <location>
        <begin position="103"/>
        <end position="130"/>
    </location>
</feature>
<dbReference type="InterPro" id="IPR013087">
    <property type="entry name" value="Znf_C2H2_type"/>
</dbReference>
<proteinExistence type="predicted"/>
<evidence type="ECO:0000313" key="4">
    <source>
        <dbReference type="EMBL" id="KAG7335696.1"/>
    </source>
</evidence>
<dbReference type="Gene3D" id="3.30.160.60">
    <property type="entry name" value="Classic Zinc Finger"/>
    <property type="match status" value="1"/>
</dbReference>
<reference evidence="4 5" key="1">
    <citation type="submission" date="2021-06" db="EMBL/GenBank/DDBJ databases">
        <title>Chromosome-level genome assembly of the red-tail catfish (Hemibagrus wyckioides).</title>
        <authorList>
            <person name="Shao F."/>
        </authorList>
    </citation>
    <scope>NUCLEOTIDE SEQUENCE [LARGE SCALE GENOMIC DNA]</scope>
    <source>
        <strain evidence="4">EC202008001</strain>
        <tissue evidence="4">Blood</tissue>
    </source>
</reference>
<dbReference type="Pfam" id="PF00096">
    <property type="entry name" value="zf-C2H2"/>
    <property type="match status" value="2"/>
</dbReference>